<evidence type="ECO:0000256" key="1">
    <source>
        <dbReference type="SAM" id="Phobius"/>
    </source>
</evidence>
<keyword evidence="1" id="KW-1133">Transmembrane helix</keyword>
<organism evidence="2 3">
    <name type="scientific">Saltatorellus ferox</name>
    <dbReference type="NCBI Taxonomy" id="2528018"/>
    <lineage>
        <taxon>Bacteria</taxon>
        <taxon>Pseudomonadati</taxon>
        <taxon>Planctomycetota</taxon>
        <taxon>Planctomycetia</taxon>
        <taxon>Planctomycetia incertae sedis</taxon>
        <taxon>Saltatorellus</taxon>
    </lineage>
</organism>
<name>A0A518EZ84_9BACT</name>
<dbReference type="EMBL" id="CP036434">
    <property type="protein sequence ID" value="QDV09391.1"/>
    <property type="molecule type" value="Genomic_DNA"/>
</dbReference>
<proteinExistence type="predicted"/>
<keyword evidence="1" id="KW-0472">Membrane</keyword>
<feature type="transmembrane region" description="Helical" evidence="1">
    <location>
        <begin position="91"/>
        <end position="114"/>
    </location>
</feature>
<protein>
    <submittedName>
        <fullName evidence="2">Uncharacterized protein</fullName>
    </submittedName>
</protein>
<dbReference type="AlphaFoldDB" id="A0A518EZ84"/>
<sequence>MNAINRAVTKFFDLVLTPLEAISDEFALLFVSGVFGVLALWIFKHISWQKGIKATKNKIKGHLIEIRLYQDDLVVVSKAILKVLWRNVQYLFLNFGPFIPLAIPFALVAAQMVVRYGFEPADVQQVQATRLAGDGITLSIEGDTDAIADLSIELPEGLTRVAPLPRIPGQKTASTEFFAEAPGVYDIVLRTRGQEIKKRFVAGAADEDVRTMQPERVTGFLSALLWPAEDTLEGTGLTHVAFVYPESDLGWLPFEGPGGVLIIFVLASMVVGFLALKPLGVQI</sequence>
<feature type="transmembrane region" description="Helical" evidence="1">
    <location>
        <begin position="258"/>
        <end position="276"/>
    </location>
</feature>
<feature type="transmembrane region" description="Helical" evidence="1">
    <location>
        <begin position="26"/>
        <end position="43"/>
    </location>
</feature>
<dbReference type="OrthoDB" id="266758at2"/>
<evidence type="ECO:0000313" key="3">
    <source>
        <dbReference type="Proteomes" id="UP000320390"/>
    </source>
</evidence>
<reference evidence="2 3" key="1">
    <citation type="submission" date="2019-02" db="EMBL/GenBank/DDBJ databases">
        <title>Deep-cultivation of Planctomycetes and their phenomic and genomic characterization uncovers novel biology.</title>
        <authorList>
            <person name="Wiegand S."/>
            <person name="Jogler M."/>
            <person name="Boedeker C."/>
            <person name="Pinto D."/>
            <person name="Vollmers J."/>
            <person name="Rivas-Marin E."/>
            <person name="Kohn T."/>
            <person name="Peeters S.H."/>
            <person name="Heuer A."/>
            <person name="Rast P."/>
            <person name="Oberbeckmann S."/>
            <person name="Bunk B."/>
            <person name="Jeske O."/>
            <person name="Meyerdierks A."/>
            <person name="Storesund J.E."/>
            <person name="Kallscheuer N."/>
            <person name="Luecker S."/>
            <person name="Lage O.M."/>
            <person name="Pohl T."/>
            <person name="Merkel B.J."/>
            <person name="Hornburger P."/>
            <person name="Mueller R.-W."/>
            <person name="Bruemmer F."/>
            <person name="Labrenz M."/>
            <person name="Spormann A.M."/>
            <person name="Op den Camp H."/>
            <person name="Overmann J."/>
            <person name="Amann R."/>
            <person name="Jetten M.S.M."/>
            <person name="Mascher T."/>
            <person name="Medema M.H."/>
            <person name="Devos D.P."/>
            <person name="Kaster A.-K."/>
            <person name="Ovreas L."/>
            <person name="Rohde M."/>
            <person name="Galperin M.Y."/>
            <person name="Jogler C."/>
        </authorList>
    </citation>
    <scope>NUCLEOTIDE SEQUENCE [LARGE SCALE GENOMIC DNA]</scope>
    <source>
        <strain evidence="2 3">Poly30</strain>
    </source>
</reference>
<evidence type="ECO:0000313" key="2">
    <source>
        <dbReference type="EMBL" id="QDV09391.1"/>
    </source>
</evidence>
<gene>
    <name evidence="2" type="ORF">Poly30_49490</name>
</gene>
<accession>A0A518EZ84</accession>
<dbReference type="Proteomes" id="UP000320390">
    <property type="component" value="Chromosome"/>
</dbReference>
<keyword evidence="3" id="KW-1185">Reference proteome</keyword>
<dbReference type="RefSeq" id="WP_145203660.1">
    <property type="nucleotide sequence ID" value="NZ_CP036434.1"/>
</dbReference>
<keyword evidence="1" id="KW-0812">Transmembrane</keyword>